<gene>
    <name evidence="2" type="ORF">CH376_00800</name>
    <name evidence="1" type="ORF">CH380_10310</name>
</gene>
<reference evidence="3 4" key="1">
    <citation type="submission" date="2017-07" db="EMBL/GenBank/DDBJ databases">
        <title>Leptospira spp. isolated from tropical soils.</title>
        <authorList>
            <person name="Thibeaux R."/>
            <person name="Iraola G."/>
            <person name="Ferres I."/>
            <person name="Bierque E."/>
            <person name="Girault D."/>
            <person name="Soupe-Gilbert M.-E."/>
            <person name="Picardeau M."/>
            <person name="Goarant C."/>
        </authorList>
    </citation>
    <scope>NUCLEOTIDE SEQUENCE [LARGE SCALE GENOMIC DNA]</scope>
    <source>
        <strain evidence="1 4">FH2-B-C1</strain>
        <strain evidence="2 3">FH2-B-D1</strain>
    </source>
</reference>
<dbReference type="EMBL" id="NPDU01000001">
    <property type="protein sequence ID" value="PJZ63996.1"/>
    <property type="molecule type" value="Genomic_DNA"/>
</dbReference>
<evidence type="ECO:0000313" key="1">
    <source>
        <dbReference type="EMBL" id="PJZ53196.1"/>
    </source>
</evidence>
<proteinExistence type="predicted"/>
<comment type="caution">
    <text evidence="1">The sequence shown here is derived from an EMBL/GenBank/DDBJ whole genome shotgun (WGS) entry which is preliminary data.</text>
</comment>
<dbReference type="RefSeq" id="WP_100785673.1">
    <property type="nucleotide sequence ID" value="NZ_NPDU01000001.1"/>
</dbReference>
<dbReference type="Proteomes" id="UP000232188">
    <property type="component" value="Unassembled WGS sequence"/>
</dbReference>
<evidence type="ECO:0000313" key="3">
    <source>
        <dbReference type="Proteomes" id="UP000232149"/>
    </source>
</evidence>
<sequence>MTVNFFKKLSFAPKFSLLPLQFSETAISVIQKHLENRNQSAFQIRIERKQHRVDVQVGYDQKKNQKTLYSYPIPLQVSKEDEICLEGSRLDWDEENFDFRIYPDVDLEIEYGSVLNRFRITVNRFVFEDERRKEVYVAGKFPNWLPEEWNIFRISKIEILGRNWKIVLKARPDPEGILETEKKIADLILDYFSEFPPRRD</sequence>
<evidence type="ECO:0000313" key="4">
    <source>
        <dbReference type="Proteomes" id="UP000232188"/>
    </source>
</evidence>
<accession>A0A2M9YNS5</accession>
<keyword evidence="3" id="KW-1185">Reference proteome</keyword>
<dbReference type="EMBL" id="NPDV01000008">
    <property type="protein sequence ID" value="PJZ53196.1"/>
    <property type="molecule type" value="Genomic_DNA"/>
</dbReference>
<name>A0A2M9YNS5_9LEPT</name>
<evidence type="ECO:0000313" key="2">
    <source>
        <dbReference type="EMBL" id="PJZ63996.1"/>
    </source>
</evidence>
<protein>
    <submittedName>
        <fullName evidence="1">Uncharacterized protein</fullName>
    </submittedName>
</protein>
<dbReference type="Proteomes" id="UP000232149">
    <property type="component" value="Unassembled WGS sequence"/>
</dbReference>
<dbReference type="AlphaFoldDB" id="A0A2M9YNS5"/>
<organism evidence="1 4">
    <name type="scientific">Leptospira adleri</name>
    <dbReference type="NCBI Taxonomy" id="2023186"/>
    <lineage>
        <taxon>Bacteria</taxon>
        <taxon>Pseudomonadati</taxon>
        <taxon>Spirochaetota</taxon>
        <taxon>Spirochaetia</taxon>
        <taxon>Leptospirales</taxon>
        <taxon>Leptospiraceae</taxon>
        <taxon>Leptospira</taxon>
    </lineage>
</organism>